<evidence type="ECO:0000256" key="2">
    <source>
        <dbReference type="ARBA" id="ARBA00022823"/>
    </source>
</evidence>
<accession>A0A377Q707</accession>
<dbReference type="Pfam" id="PF01597">
    <property type="entry name" value="GCV_H"/>
    <property type="match status" value="1"/>
</dbReference>
<dbReference type="PROSITE" id="PS50968">
    <property type="entry name" value="BIOTINYL_LIPOYL"/>
    <property type="match status" value="1"/>
</dbReference>
<dbReference type="InterPro" id="IPR000089">
    <property type="entry name" value="Biotin_lipoyl"/>
</dbReference>
<dbReference type="CDD" id="cd06848">
    <property type="entry name" value="GCS_H"/>
    <property type="match status" value="1"/>
</dbReference>
<dbReference type="Proteomes" id="UP000295794">
    <property type="component" value="Unassembled WGS sequence"/>
</dbReference>
<dbReference type="SUPFAM" id="SSF51230">
    <property type="entry name" value="Single hybrid motif"/>
    <property type="match status" value="1"/>
</dbReference>
<dbReference type="HAMAP" id="MF_00272">
    <property type="entry name" value="GcvH"/>
    <property type="match status" value="1"/>
</dbReference>
<dbReference type="PANTHER" id="PTHR11715">
    <property type="entry name" value="GLYCINE CLEAVAGE SYSTEM H PROTEIN"/>
    <property type="match status" value="1"/>
</dbReference>
<comment type="subunit">
    <text evidence="3">The glycine cleavage system is composed of four proteins: P, T, L and H.</text>
</comment>
<evidence type="ECO:0000313" key="7">
    <source>
        <dbReference type="EMBL" id="TCU89142.1"/>
    </source>
</evidence>
<dbReference type="GO" id="GO:0005960">
    <property type="term" value="C:glycine cleavage complex"/>
    <property type="evidence" value="ECO:0007669"/>
    <property type="project" value="InterPro"/>
</dbReference>
<evidence type="ECO:0000256" key="4">
    <source>
        <dbReference type="PIRSR" id="PIRSR617453-50"/>
    </source>
</evidence>
<dbReference type="EMBL" id="SMBT01000002">
    <property type="protein sequence ID" value="TCU89142.1"/>
    <property type="molecule type" value="Genomic_DNA"/>
</dbReference>
<dbReference type="RefSeq" id="WP_099397761.1">
    <property type="nucleotide sequence ID" value="NZ_CAWOLO010000002.1"/>
</dbReference>
<organism evidence="6 8">
    <name type="scientific">Iodobacter fluviatilis</name>
    <dbReference type="NCBI Taxonomy" id="537"/>
    <lineage>
        <taxon>Bacteria</taxon>
        <taxon>Pseudomonadati</taxon>
        <taxon>Pseudomonadota</taxon>
        <taxon>Betaproteobacteria</taxon>
        <taxon>Neisseriales</taxon>
        <taxon>Chitinibacteraceae</taxon>
        <taxon>Iodobacter</taxon>
    </lineage>
</organism>
<feature type="domain" description="Lipoyl-binding" evidence="5">
    <location>
        <begin position="23"/>
        <end position="104"/>
    </location>
</feature>
<name>A0A377Q707_9NEIS</name>
<dbReference type="GO" id="GO:0005829">
    <property type="term" value="C:cytosol"/>
    <property type="evidence" value="ECO:0007669"/>
    <property type="project" value="TreeGrafter"/>
</dbReference>
<sequence>MSIPANLKFTDTHEWLRLEADGSITIGITNHAQEALGDIVFLELPAAGTRYAKNDACGVVESVKAASDIYAPLAGVILESNDDLTNAPEQVNTDAYGAWLFKITPDNAADLDAMLSAADYEKAIG</sequence>
<dbReference type="EMBL" id="UGHR01000001">
    <property type="protein sequence ID" value="STQ90510.1"/>
    <property type="molecule type" value="Genomic_DNA"/>
</dbReference>
<dbReference type="InterPro" id="IPR002930">
    <property type="entry name" value="GCV_H"/>
</dbReference>
<reference evidence="6 8" key="1">
    <citation type="submission" date="2018-06" db="EMBL/GenBank/DDBJ databases">
        <authorList>
            <consortium name="Pathogen Informatics"/>
            <person name="Doyle S."/>
        </authorList>
    </citation>
    <scope>NUCLEOTIDE SEQUENCE [LARGE SCALE GENOMIC DNA]</scope>
    <source>
        <strain evidence="6 8">NCTC11159</strain>
    </source>
</reference>
<dbReference type="OrthoDB" id="9796712at2"/>
<evidence type="ECO:0000259" key="5">
    <source>
        <dbReference type="PROSITE" id="PS50968"/>
    </source>
</evidence>
<dbReference type="NCBIfam" id="NF002270">
    <property type="entry name" value="PRK01202.1"/>
    <property type="match status" value="1"/>
</dbReference>
<comment type="function">
    <text evidence="3">The glycine cleavage system catalyzes the degradation of glycine. The H protein shuttles the methylamine group of glycine from the P protein to the T protein.</text>
</comment>
<evidence type="ECO:0000313" key="8">
    <source>
        <dbReference type="Proteomes" id="UP000255108"/>
    </source>
</evidence>
<dbReference type="NCBIfam" id="TIGR00527">
    <property type="entry name" value="gcvH"/>
    <property type="match status" value="1"/>
</dbReference>
<dbReference type="InterPro" id="IPR017453">
    <property type="entry name" value="GCV_H_sub"/>
</dbReference>
<dbReference type="AlphaFoldDB" id="A0A377Q707"/>
<comment type="similarity">
    <text evidence="1 3">Belongs to the GcvH family.</text>
</comment>
<evidence type="ECO:0000313" key="6">
    <source>
        <dbReference type="EMBL" id="STQ90510.1"/>
    </source>
</evidence>
<dbReference type="Gene3D" id="2.40.50.100">
    <property type="match status" value="1"/>
</dbReference>
<evidence type="ECO:0000256" key="1">
    <source>
        <dbReference type="ARBA" id="ARBA00009249"/>
    </source>
</evidence>
<dbReference type="InterPro" id="IPR033753">
    <property type="entry name" value="GCV_H/Fam206"/>
</dbReference>
<dbReference type="GO" id="GO:0009249">
    <property type="term" value="P:protein lipoylation"/>
    <property type="evidence" value="ECO:0007669"/>
    <property type="project" value="TreeGrafter"/>
</dbReference>
<feature type="modified residue" description="N6-lipoyllysine" evidence="3 4">
    <location>
        <position position="64"/>
    </location>
</feature>
<dbReference type="PANTHER" id="PTHR11715:SF3">
    <property type="entry name" value="GLYCINE CLEAVAGE SYSTEM H PROTEIN-RELATED"/>
    <property type="match status" value="1"/>
</dbReference>
<proteinExistence type="inferred from homology"/>
<dbReference type="Proteomes" id="UP000255108">
    <property type="component" value="Unassembled WGS sequence"/>
</dbReference>
<protein>
    <recommendedName>
        <fullName evidence="3">Glycine cleavage system H protein</fullName>
    </recommendedName>
</protein>
<keyword evidence="9" id="KW-1185">Reference proteome</keyword>
<dbReference type="InterPro" id="IPR011053">
    <property type="entry name" value="Single_hybrid_motif"/>
</dbReference>
<evidence type="ECO:0000313" key="9">
    <source>
        <dbReference type="Proteomes" id="UP000295794"/>
    </source>
</evidence>
<dbReference type="GO" id="GO:0019464">
    <property type="term" value="P:glycine decarboxylation via glycine cleavage system"/>
    <property type="evidence" value="ECO:0007669"/>
    <property type="project" value="UniProtKB-UniRule"/>
</dbReference>
<gene>
    <name evidence="3 6" type="primary">gcvH</name>
    <name evidence="7" type="ORF">EV682_10251</name>
    <name evidence="6" type="ORF">NCTC11159_01574</name>
</gene>
<keyword evidence="2 3" id="KW-0450">Lipoyl</keyword>
<evidence type="ECO:0000256" key="3">
    <source>
        <dbReference type="HAMAP-Rule" id="MF_00272"/>
    </source>
</evidence>
<comment type="cofactor">
    <cofactor evidence="3">
        <name>(R)-lipoate</name>
        <dbReference type="ChEBI" id="CHEBI:83088"/>
    </cofactor>
    <text evidence="3">Binds 1 lipoyl cofactor covalently.</text>
</comment>
<reference evidence="7 9" key="2">
    <citation type="submission" date="2019-03" db="EMBL/GenBank/DDBJ databases">
        <title>Genomic Encyclopedia of Type Strains, Phase IV (KMG-IV): sequencing the most valuable type-strain genomes for metagenomic binning, comparative biology and taxonomic classification.</title>
        <authorList>
            <person name="Goeker M."/>
        </authorList>
    </citation>
    <scope>NUCLEOTIDE SEQUENCE [LARGE SCALE GENOMIC DNA]</scope>
    <source>
        <strain evidence="7 9">DSM 3764</strain>
    </source>
</reference>